<evidence type="ECO:0000313" key="1">
    <source>
        <dbReference type="EMBL" id="EST20736.1"/>
    </source>
</evidence>
<dbReference type="AlphaFoldDB" id="V6JNQ7"/>
<gene>
    <name evidence="1" type="ORF">M878_38925</name>
</gene>
<accession>V6JNQ7</accession>
<reference evidence="1 2" key="1">
    <citation type="journal article" date="2014" name="Genome Announc.">
        <title>Draft Genome Sequence of Streptomyces roseochromogenes subsp. oscitans DS 12.976, Producer of the Aminocoumarin Antibiotic Clorobiocin.</title>
        <authorList>
            <person name="Ruckert C."/>
            <person name="Kalinowski J."/>
            <person name="Heide L."/>
            <person name="Apel A.K."/>
        </authorList>
    </citation>
    <scope>NUCLEOTIDE SEQUENCE [LARGE SCALE GENOMIC DNA]</scope>
    <source>
        <strain evidence="1 2">DS 12.976</strain>
    </source>
</reference>
<evidence type="ECO:0000313" key="2">
    <source>
        <dbReference type="Proteomes" id="UP000017984"/>
    </source>
</evidence>
<dbReference type="OrthoDB" id="3213067at2"/>
<dbReference type="HOGENOM" id="CLU_116758_0_0_11"/>
<protein>
    <submittedName>
        <fullName evidence="1">Uncharacterized protein</fullName>
    </submittedName>
</protein>
<dbReference type="PATRIC" id="fig|1352936.5.peg.8060"/>
<comment type="caution">
    <text evidence="1">The sequence shown here is derived from an EMBL/GenBank/DDBJ whole genome shotgun (WGS) entry which is preliminary data.</text>
</comment>
<sequence length="164" mass="18286">MCAFFSRPEPRLVLTGDYPLWDEALAVVNRDLAATLPDQRPLRLIAYADSADLDEQVFVALSNGEAHGNSLIPAEAQSAAEALMAVADAAQETVTERLWRAWPLCTVHDLGMHPRDTDGRPSWWCAGGSRHGDPAHVRAAVGELDTIHRPRRPHRKRPKDRRLR</sequence>
<dbReference type="RefSeq" id="WP_023552623.1">
    <property type="nucleotide sequence ID" value="NZ_CM002285.1"/>
</dbReference>
<proteinExistence type="predicted"/>
<keyword evidence="2" id="KW-1185">Reference proteome</keyword>
<dbReference type="EMBL" id="AWQX01000344">
    <property type="protein sequence ID" value="EST20736.1"/>
    <property type="molecule type" value="Genomic_DNA"/>
</dbReference>
<organism evidence="1 2">
    <name type="scientific">Streptomyces roseochromogenus subsp. oscitans DS 12.976</name>
    <dbReference type="NCBI Taxonomy" id="1352936"/>
    <lineage>
        <taxon>Bacteria</taxon>
        <taxon>Bacillati</taxon>
        <taxon>Actinomycetota</taxon>
        <taxon>Actinomycetes</taxon>
        <taxon>Kitasatosporales</taxon>
        <taxon>Streptomycetaceae</taxon>
        <taxon>Streptomyces</taxon>
    </lineage>
</organism>
<dbReference type="Proteomes" id="UP000017984">
    <property type="component" value="Chromosome"/>
</dbReference>
<dbReference type="STRING" id="1352936.M878_38925"/>
<name>V6JNQ7_STRRC</name>